<feature type="compositionally biased region" description="Polar residues" evidence="1">
    <location>
        <begin position="109"/>
        <end position="119"/>
    </location>
</feature>
<dbReference type="EMBL" id="VSSQ01069843">
    <property type="protein sequence ID" value="MPN21786.1"/>
    <property type="molecule type" value="Genomic_DNA"/>
</dbReference>
<protein>
    <submittedName>
        <fullName evidence="2">Uncharacterized protein</fullName>
    </submittedName>
</protein>
<dbReference type="AlphaFoldDB" id="A0A645G6L0"/>
<accession>A0A645G6L0</accession>
<proteinExistence type="predicted"/>
<evidence type="ECO:0000313" key="2">
    <source>
        <dbReference type="EMBL" id="MPN21786.1"/>
    </source>
</evidence>
<feature type="compositionally biased region" description="Basic and acidic residues" evidence="1">
    <location>
        <begin position="17"/>
        <end position="28"/>
    </location>
</feature>
<organism evidence="2">
    <name type="scientific">bioreactor metagenome</name>
    <dbReference type="NCBI Taxonomy" id="1076179"/>
    <lineage>
        <taxon>unclassified sequences</taxon>
        <taxon>metagenomes</taxon>
        <taxon>ecological metagenomes</taxon>
    </lineage>
</organism>
<feature type="region of interest" description="Disordered" evidence="1">
    <location>
        <begin position="109"/>
        <end position="128"/>
    </location>
</feature>
<reference evidence="2" key="1">
    <citation type="submission" date="2019-08" db="EMBL/GenBank/DDBJ databases">
        <authorList>
            <person name="Kucharzyk K."/>
            <person name="Murdoch R.W."/>
            <person name="Higgins S."/>
            <person name="Loffler F."/>
        </authorList>
    </citation>
    <scope>NUCLEOTIDE SEQUENCE</scope>
</reference>
<feature type="region of interest" description="Disordered" evidence="1">
    <location>
        <begin position="1"/>
        <end position="28"/>
    </location>
</feature>
<evidence type="ECO:0000256" key="1">
    <source>
        <dbReference type="SAM" id="MobiDB-lite"/>
    </source>
</evidence>
<gene>
    <name evidence="2" type="ORF">SDC9_169166</name>
</gene>
<comment type="caution">
    <text evidence="2">The sequence shown here is derived from an EMBL/GenBank/DDBJ whole genome shotgun (WGS) entry which is preliminary data.</text>
</comment>
<name>A0A645G6L0_9ZZZZ</name>
<sequence length="216" mass="24196">MRPLPERSSFRPSGNELPRRSKMDMERSSSAEYPAILVNPSLTLRNVPPLSRTKYPSSMVRRIRPSSAVRSAILRSRALFTLFRSRVRSHSSKAPANIFPRSEIMAITSSDHSRTSCTASKPRKPVSFPETLRGTIRADSIPWDSSRSLSVLDSSGRSKTRGMLSTSPLVNKSMDLAIRETGTPWRRSFSELTPAAHHSWVLSMSISPSSRRKRNT</sequence>